<keyword evidence="10" id="KW-1185">Reference proteome</keyword>
<dbReference type="EMBL" id="RBXB01000002">
    <property type="protein sequence ID" value="RKS97642.1"/>
    <property type="molecule type" value="Genomic_DNA"/>
</dbReference>
<feature type="transmembrane region" description="Helical" evidence="7">
    <location>
        <begin position="21"/>
        <end position="41"/>
    </location>
</feature>
<keyword evidence="5 7" id="KW-1133">Transmembrane helix</keyword>
<feature type="transmembrane region" description="Helical" evidence="7">
    <location>
        <begin position="74"/>
        <end position="95"/>
    </location>
</feature>
<dbReference type="GO" id="GO:0005886">
    <property type="term" value="C:plasma membrane"/>
    <property type="evidence" value="ECO:0007669"/>
    <property type="project" value="UniProtKB-SubCell"/>
</dbReference>
<organism evidence="9 10">
    <name type="scientific">Chryseobacterium defluvii</name>
    <dbReference type="NCBI Taxonomy" id="160396"/>
    <lineage>
        <taxon>Bacteria</taxon>
        <taxon>Pseudomonadati</taxon>
        <taxon>Bacteroidota</taxon>
        <taxon>Flavobacteriia</taxon>
        <taxon>Flavobacteriales</taxon>
        <taxon>Weeksellaceae</taxon>
        <taxon>Chryseobacterium group</taxon>
        <taxon>Chryseobacterium</taxon>
    </lineage>
</organism>
<dbReference type="InterPro" id="IPR032816">
    <property type="entry name" value="VTT_dom"/>
</dbReference>
<evidence type="ECO:0000256" key="5">
    <source>
        <dbReference type="ARBA" id="ARBA00022989"/>
    </source>
</evidence>
<dbReference type="PANTHER" id="PTHR30353:SF0">
    <property type="entry name" value="TRANSMEMBRANE PROTEIN"/>
    <property type="match status" value="1"/>
</dbReference>
<proteinExistence type="inferred from homology"/>
<keyword evidence="6 7" id="KW-0472">Membrane</keyword>
<feature type="transmembrane region" description="Helical" evidence="7">
    <location>
        <begin position="197"/>
        <end position="216"/>
    </location>
</feature>
<evidence type="ECO:0000256" key="2">
    <source>
        <dbReference type="ARBA" id="ARBA00010792"/>
    </source>
</evidence>
<dbReference type="RefSeq" id="WP_121461419.1">
    <property type="nucleotide sequence ID" value="NZ_RBXB01000002.1"/>
</dbReference>
<comment type="similarity">
    <text evidence="2 7">Belongs to the DedA family.</text>
</comment>
<evidence type="ECO:0000256" key="6">
    <source>
        <dbReference type="ARBA" id="ARBA00023136"/>
    </source>
</evidence>
<dbReference type="PANTHER" id="PTHR30353">
    <property type="entry name" value="INNER MEMBRANE PROTEIN DEDA-RELATED"/>
    <property type="match status" value="1"/>
</dbReference>
<gene>
    <name evidence="9" type="ORF">BCF58_1775</name>
</gene>
<comment type="subcellular location">
    <subcellularLocation>
        <location evidence="1 7">Cell membrane</location>
        <topology evidence="1 7">Multi-pass membrane protein</topology>
    </subcellularLocation>
</comment>
<dbReference type="Proteomes" id="UP000272428">
    <property type="component" value="Unassembled WGS sequence"/>
</dbReference>
<evidence type="ECO:0000313" key="9">
    <source>
        <dbReference type="EMBL" id="RKS97642.1"/>
    </source>
</evidence>
<name>A0A495SBM6_9FLAO</name>
<sequence length="231" mass="26384">MEDFNSWKDLLNPEFYIKMGGFWLILFIIFAETGLFVGFFLPGDSLLFVSGIYAVEIIKETFGSTGSDFLDTTILAACVSLAAIIGNEVGYYFGLKTGPALYKKKDTTLFKKKYLYQAHDFFEKHGALAVIMARFLPVVRTFTPIVAGIVKMDKKEFLRDNIIGAVLWSFSLIYAGHYLDKIFRDEFGIELKSKLEYIIIVIVLITTLPVIIKFLFGKKQDFSKYEDQNFE</sequence>
<evidence type="ECO:0000256" key="1">
    <source>
        <dbReference type="ARBA" id="ARBA00004651"/>
    </source>
</evidence>
<evidence type="ECO:0000256" key="4">
    <source>
        <dbReference type="ARBA" id="ARBA00022692"/>
    </source>
</evidence>
<dbReference type="InterPro" id="IPR032818">
    <property type="entry name" value="DedA-like"/>
</dbReference>
<evidence type="ECO:0000259" key="8">
    <source>
        <dbReference type="Pfam" id="PF09335"/>
    </source>
</evidence>
<reference evidence="9 10" key="1">
    <citation type="submission" date="2018-10" db="EMBL/GenBank/DDBJ databases">
        <title>Genomic Encyclopedia of Archaeal and Bacterial Type Strains, Phase II (KMG-II): from individual species to whole genera.</title>
        <authorList>
            <person name="Goeker M."/>
        </authorList>
    </citation>
    <scope>NUCLEOTIDE SEQUENCE [LARGE SCALE GENOMIC DNA]</scope>
    <source>
        <strain evidence="9 10">DSM 14219</strain>
    </source>
</reference>
<evidence type="ECO:0000256" key="3">
    <source>
        <dbReference type="ARBA" id="ARBA00022475"/>
    </source>
</evidence>
<evidence type="ECO:0000256" key="7">
    <source>
        <dbReference type="RuleBase" id="RU367016"/>
    </source>
</evidence>
<dbReference type="Pfam" id="PF09335">
    <property type="entry name" value="VTT_dom"/>
    <property type="match status" value="1"/>
</dbReference>
<keyword evidence="3 7" id="KW-1003">Cell membrane</keyword>
<comment type="caution">
    <text evidence="9">The sequence shown here is derived from an EMBL/GenBank/DDBJ whole genome shotgun (WGS) entry which is preliminary data.</text>
</comment>
<feature type="transmembrane region" description="Helical" evidence="7">
    <location>
        <begin position="161"/>
        <end position="177"/>
    </location>
</feature>
<feature type="domain" description="VTT" evidence="8">
    <location>
        <begin position="68"/>
        <end position="177"/>
    </location>
</feature>
<dbReference type="AlphaFoldDB" id="A0A495SBM6"/>
<protein>
    <submittedName>
        <fullName evidence="9">Membrane-associated protein</fullName>
    </submittedName>
</protein>
<dbReference type="OrthoDB" id="9813426at2"/>
<evidence type="ECO:0000313" key="10">
    <source>
        <dbReference type="Proteomes" id="UP000272428"/>
    </source>
</evidence>
<accession>A0A495SBM6</accession>
<keyword evidence="4 7" id="KW-0812">Transmembrane</keyword>